<feature type="compositionally biased region" description="Polar residues" evidence="4">
    <location>
        <begin position="114"/>
        <end position="131"/>
    </location>
</feature>
<feature type="domain" description="BED-type" evidence="5">
    <location>
        <begin position="218"/>
        <end position="260"/>
    </location>
</feature>
<dbReference type="PANTHER" id="PTHR34396">
    <property type="entry name" value="OS03G0264950 PROTEIN-RELATED"/>
    <property type="match status" value="1"/>
</dbReference>
<evidence type="ECO:0000256" key="3">
    <source>
        <dbReference type="ARBA" id="ARBA00022833"/>
    </source>
</evidence>
<evidence type="ECO:0000256" key="4">
    <source>
        <dbReference type="SAM" id="MobiDB-lite"/>
    </source>
</evidence>
<evidence type="ECO:0000313" key="6">
    <source>
        <dbReference type="EMBL" id="KAF2617874.1"/>
    </source>
</evidence>
<keyword evidence="3" id="KW-0862">Zinc</keyword>
<dbReference type="InterPro" id="IPR036236">
    <property type="entry name" value="Znf_C2H2_sf"/>
</dbReference>
<organism evidence="6 7">
    <name type="scientific">Brassica cretica</name>
    <name type="common">Mustard</name>
    <dbReference type="NCBI Taxonomy" id="69181"/>
    <lineage>
        <taxon>Eukaryota</taxon>
        <taxon>Viridiplantae</taxon>
        <taxon>Streptophyta</taxon>
        <taxon>Embryophyta</taxon>
        <taxon>Tracheophyta</taxon>
        <taxon>Spermatophyta</taxon>
        <taxon>Magnoliopsida</taxon>
        <taxon>eudicotyledons</taxon>
        <taxon>Gunneridae</taxon>
        <taxon>Pentapetalae</taxon>
        <taxon>rosids</taxon>
        <taxon>malvids</taxon>
        <taxon>Brassicales</taxon>
        <taxon>Brassicaceae</taxon>
        <taxon>Brassiceae</taxon>
        <taxon>Brassica</taxon>
    </lineage>
</organism>
<protein>
    <recommendedName>
        <fullName evidence="5">BED-type domain-containing protein</fullName>
    </recommendedName>
</protein>
<accession>A0A8S9MCV7</accession>
<keyword evidence="2" id="KW-0863">Zinc-finger</keyword>
<dbReference type="EMBL" id="QGKW02000007">
    <property type="protein sequence ID" value="KAF2617874.1"/>
    <property type="molecule type" value="Genomic_DNA"/>
</dbReference>
<dbReference type="Pfam" id="PF02892">
    <property type="entry name" value="zf-BED"/>
    <property type="match status" value="1"/>
</dbReference>
<dbReference type="GO" id="GO:0005634">
    <property type="term" value="C:nucleus"/>
    <property type="evidence" value="ECO:0007669"/>
    <property type="project" value="TreeGrafter"/>
</dbReference>
<dbReference type="PANTHER" id="PTHR34396:SF27">
    <property type="entry name" value="OS08G0208700 PROTEIN"/>
    <property type="match status" value="1"/>
</dbReference>
<gene>
    <name evidence="6" type="ORF">F2Q68_00041358</name>
</gene>
<dbReference type="GO" id="GO:1990837">
    <property type="term" value="F:sequence-specific double-stranded DNA binding"/>
    <property type="evidence" value="ECO:0007669"/>
    <property type="project" value="TreeGrafter"/>
</dbReference>
<sequence length="282" mass="30987">MQLLSMGDADATTFDDLSSQKMMVNKEVSGLHVTSLSSDGEQGGFSTTATSDLGTQQLMARLAAEDEIGDLRADGANDGKKQVRKRKLICLVDSEEESDVEITPPTRSSKPRRQTTYGIATQKPMLQSTLDGGSGSSARASSQTKVPLKAVIRGGRRKASTQGLSGEARKSKGSSSQSQKKKKNIEEEILDFDDDLEEVELDEAEIDLEDMENRQRSDVWKDFTVVEKTSGDLKAVCNHCKNEYVWYSHSHGTSGLRRHQTRCRSRFGSYQLVSVQVEAEAA</sequence>
<keyword evidence="1" id="KW-0479">Metal-binding</keyword>
<dbReference type="SMART" id="SM00614">
    <property type="entry name" value="ZnF_BED"/>
    <property type="match status" value="1"/>
</dbReference>
<proteinExistence type="predicted"/>
<dbReference type="InterPro" id="IPR053031">
    <property type="entry name" value="Cuticle_assoc_protein"/>
</dbReference>
<comment type="caution">
    <text evidence="6">The sequence shown here is derived from an EMBL/GenBank/DDBJ whole genome shotgun (WGS) entry which is preliminary data.</text>
</comment>
<dbReference type="AlphaFoldDB" id="A0A8S9MCV7"/>
<evidence type="ECO:0000256" key="2">
    <source>
        <dbReference type="ARBA" id="ARBA00022771"/>
    </source>
</evidence>
<dbReference type="Proteomes" id="UP000712281">
    <property type="component" value="Unassembled WGS sequence"/>
</dbReference>
<dbReference type="SUPFAM" id="SSF57667">
    <property type="entry name" value="beta-beta-alpha zinc fingers"/>
    <property type="match status" value="1"/>
</dbReference>
<dbReference type="GO" id="GO:0008270">
    <property type="term" value="F:zinc ion binding"/>
    <property type="evidence" value="ECO:0007669"/>
    <property type="project" value="UniProtKB-KW"/>
</dbReference>
<dbReference type="InterPro" id="IPR003656">
    <property type="entry name" value="Znf_BED"/>
</dbReference>
<reference evidence="6" key="1">
    <citation type="submission" date="2019-12" db="EMBL/GenBank/DDBJ databases">
        <title>Genome sequencing and annotation of Brassica cretica.</title>
        <authorList>
            <person name="Studholme D.J."/>
            <person name="Sarris P.F."/>
        </authorList>
    </citation>
    <scope>NUCLEOTIDE SEQUENCE</scope>
    <source>
        <strain evidence="6">PFS-001/15</strain>
        <tissue evidence="6">Leaf</tissue>
    </source>
</reference>
<dbReference type="GO" id="GO:0006357">
    <property type="term" value="P:regulation of transcription by RNA polymerase II"/>
    <property type="evidence" value="ECO:0007669"/>
    <property type="project" value="TreeGrafter"/>
</dbReference>
<evidence type="ECO:0000313" key="7">
    <source>
        <dbReference type="Proteomes" id="UP000712281"/>
    </source>
</evidence>
<name>A0A8S9MCV7_BRACR</name>
<evidence type="ECO:0000256" key="1">
    <source>
        <dbReference type="ARBA" id="ARBA00022723"/>
    </source>
</evidence>
<evidence type="ECO:0000259" key="5">
    <source>
        <dbReference type="Pfam" id="PF02892"/>
    </source>
</evidence>
<feature type="region of interest" description="Disordered" evidence="4">
    <location>
        <begin position="94"/>
        <end position="189"/>
    </location>
</feature>